<organism evidence="2 3">
    <name type="scientific">Pontixanthobacter aquaemixtae</name>
    <dbReference type="NCBI Taxonomy" id="1958940"/>
    <lineage>
        <taxon>Bacteria</taxon>
        <taxon>Pseudomonadati</taxon>
        <taxon>Pseudomonadota</taxon>
        <taxon>Alphaproteobacteria</taxon>
        <taxon>Sphingomonadales</taxon>
        <taxon>Erythrobacteraceae</taxon>
        <taxon>Pontixanthobacter</taxon>
    </lineage>
</organism>
<protein>
    <submittedName>
        <fullName evidence="2">AAA family ATPase</fullName>
    </submittedName>
</protein>
<comment type="caution">
    <text evidence="2">The sequence shown here is derived from an EMBL/GenBank/DDBJ whole genome shotgun (WGS) entry which is preliminary data.</text>
</comment>
<dbReference type="SMART" id="SM00382">
    <property type="entry name" value="AAA"/>
    <property type="match status" value="1"/>
</dbReference>
<sequence length="678" mass="75929">MADLVGQDSAAKAVKLWLESERPQPLLIAGASGTGKTTIARIIGATYLCESTDAPCGECKNCVQIFEGRPAIGYSEFNGAKSSSAEDAKYITKSIDEAVLWRWTTFVDEAHGLSKAGADVLLKPIEDPNRDVRIVFATTEPQNVRRTLRGRCQLVQLRTLNSADLYELLAKVCAAEEIQYEPRALDMIAAVAEGAARDALVQLDGIADLGPVTTELVAECLSLGNAASVLKYFRAVLAADVDAQDEAILQWQTQPQEIVKLIRDFLLYIYNFEARAKRSSDIVNAAFFEVLEADRIAIASGFRHLASSRARAFPDFMLDMMEQWEGDPGNITDRSSLMIKVCRFDRLLHGDAPQPVSPEIMGKVTADLPEKAKPRRRRISQGPKSADSNYLNLKQCENMYDMASFLVQEHGVFLNTKITIRQCPDAVGNAKVPPLVSEVTHALAQRAKAWSNAPAHWIYVNAKDEQSVVTRLGLHLPRQALAKVEPWLESWRDKADPKFKLETEYDVQAANRAEGFNHNRNQRHWWIFRWLASAIHPDILHWSDQEELSSRSPLVDLLNIAKPDRYIIGSIQNLNALGGSQSLGPAARRKAADGRMPFLSAFADCAWEVLQSGWELDEHNDRLVETVRRSDQMDRLQKEYPPAATQLERDAYHHAVARMQADWPALAHDRPRSREGWW</sequence>
<dbReference type="EMBL" id="WTYX01000002">
    <property type="protein sequence ID" value="MXO91500.1"/>
    <property type="molecule type" value="Genomic_DNA"/>
</dbReference>
<dbReference type="InterPro" id="IPR045085">
    <property type="entry name" value="HLD_clamp_pol_III_gamma_tau"/>
</dbReference>
<evidence type="ECO:0000313" key="2">
    <source>
        <dbReference type="EMBL" id="MXO91500.1"/>
    </source>
</evidence>
<proteinExistence type="predicted"/>
<dbReference type="PANTHER" id="PTHR11669:SF0">
    <property type="entry name" value="PROTEIN STICHEL-LIKE 2"/>
    <property type="match status" value="1"/>
</dbReference>
<dbReference type="OrthoDB" id="7978595at2"/>
<dbReference type="InterPro" id="IPR003593">
    <property type="entry name" value="AAA+_ATPase"/>
</dbReference>
<dbReference type="CDD" id="cd00009">
    <property type="entry name" value="AAA"/>
    <property type="match status" value="1"/>
</dbReference>
<dbReference type="PANTHER" id="PTHR11669">
    <property type="entry name" value="REPLICATION FACTOR C / DNA POLYMERASE III GAMMA-TAU SUBUNIT"/>
    <property type="match status" value="1"/>
</dbReference>
<gene>
    <name evidence="2" type="ORF">GRI41_11745</name>
</gene>
<evidence type="ECO:0000313" key="3">
    <source>
        <dbReference type="Proteomes" id="UP000442714"/>
    </source>
</evidence>
<dbReference type="Proteomes" id="UP000442714">
    <property type="component" value="Unassembled WGS sequence"/>
</dbReference>
<dbReference type="RefSeq" id="WP_160605171.1">
    <property type="nucleotide sequence ID" value="NZ_WTYX01000002.1"/>
</dbReference>
<reference evidence="2 3" key="1">
    <citation type="submission" date="2019-12" db="EMBL/GenBank/DDBJ databases">
        <title>Genomic-based taxomic classification of the family Erythrobacteraceae.</title>
        <authorList>
            <person name="Xu L."/>
        </authorList>
    </citation>
    <scope>NUCLEOTIDE SEQUENCE [LARGE SCALE GENOMIC DNA]</scope>
    <source>
        <strain evidence="2 3">KCTC 52763</strain>
    </source>
</reference>
<dbReference type="InterPro" id="IPR027417">
    <property type="entry name" value="P-loop_NTPase"/>
</dbReference>
<dbReference type="SUPFAM" id="SSF52540">
    <property type="entry name" value="P-loop containing nucleoside triphosphate hydrolases"/>
    <property type="match status" value="1"/>
</dbReference>
<dbReference type="Pfam" id="PF22608">
    <property type="entry name" value="DNAX_ATPase_lid"/>
    <property type="match status" value="1"/>
</dbReference>
<dbReference type="Pfam" id="PF13177">
    <property type="entry name" value="DNA_pol3_delta2"/>
    <property type="match status" value="1"/>
</dbReference>
<evidence type="ECO:0000259" key="1">
    <source>
        <dbReference type="SMART" id="SM00382"/>
    </source>
</evidence>
<dbReference type="Gene3D" id="1.10.8.60">
    <property type="match status" value="1"/>
</dbReference>
<keyword evidence="3" id="KW-1185">Reference proteome</keyword>
<name>A0A844ZWE1_9SPHN</name>
<dbReference type="InterPro" id="IPR050238">
    <property type="entry name" value="DNA_Rep/Repair_Clamp_Loader"/>
</dbReference>
<dbReference type="AlphaFoldDB" id="A0A844ZWE1"/>
<dbReference type="Gene3D" id="3.40.50.300">
    <property type="entry name" value="P-loop containing nucleotide triphosphate hydrolases"/>
    <property type="match status" value="1"/>
</dbReference>
<dbReference type="GO" id="GO:0006261">
    <property type="term" value="P:DNA-templated DNA replication"/>
    <property type="evidence" value="ECO:0007669"/>
    <property type="project" value="TreeGrafter"/>
</dbReference>
<accession>A0A844ZWE1</accession>
<feature type="domain" description="AAA+ ATPase" evidence="1">
    <location>
        <begin position="22"/>
        <end position="158"/>
    </location>
</feature>